<comment type="subcellular location">
    <subcellularLocation>
        <location evidence="1">Cell membrane</location>
        <topology evidence="1">Multi-pass membrane protein</topology>
    </subcellularLocation>
</comment>
<keyword evidence="6 7" id="KW-0472">Membrane</keyword>
<keyword evidence="9" id="KW-1185">Reference proteome</keyword>
<dbReference type="PANTHER" id="PTHR37937">
    <property type="entry name" value="CONJUGATIVE TRANSFER: DNA TRANSPORT"/>
    <property type="match status" value="1"/>
</dbReference>
<evidence type="ECO:0000256" key="4">
    <source>
        <dbReference type="ARBA" id="ARBA00022692"/>
    </source>
</evidence>
<dbReference type="EMBL" id="SJPH01000009">
    <property type="protein sequence ID" value="TWT41387.1"/>
    <property type="molecule type" value="Genomic_DNA"/>
</dbReference>
<keyword evidence="5 7" id="KW-1133">Transmembrane helix</keyword>
<dbReference type="GO" id="GO:0005886">
    <property type="term" value="C:plasma membrane"/>
    <property type="evidence" value="ECO:0007669"/>
    <property type="project" value="UniProtKB-SubCell"/>
</dbReference>
<dbReference type="AlphaFoldDB" id="A0A5C5VTC8"/>
<dbReference type="InterPro" id="IPR051539">
    <property type="entry name" value="T4SS-coupling_protein"/>
</dbReference>
<evidence type="ECO:0000256" key="5">
    <source>
        <dbReference type="ARBA" id="ARBA00022989"/>
    </source>
</evidence>
<reference evidence="8 9" key="1">
    <citation type="submission" date="2019-02" db="EMBL/GenBank/DDBJ databases">
        <title>Deep-cultivation of Planctomycetes and their phenomic and genomic characterization uncovers novel biology.</title>
        <authorList>
            <person name="Wiegand S."/>
            <person name="Jogler M."/>
            <person name="Boedeker C."/>
            <person name="Pinto D."/>
            <person name="Vollmers J."/>
            <person name="Rivas-Marin E."/>
            <person name="Kohn T."/>
            <person name="Peeters S.H."/>
            <person name="Heuer A."/>
            <person name="Rast P."/>
            <person name="Oberbeckmann S."/>
            <person name="Bunk B."/>
            <person name="Jeske O."/>
            <person name="Meyerdierks A."/>
            <person name="Storesund J.E."/>
            <person name="Kallscheuer N."/>
            <person name="Luecker S."/>
            <person name="Lage O.M."/>
            <person name="Pohl T."/>
            <person name="Merkel B.J."/>
            <person name="Hornburger P."/>
            <person name="Mueller R.-W."/>
            <person name="Bruemmer F."/>
            <person name="Labrenz M."/>
            <person name="Spormann A.M."/>
            <person name="Op Den Camp H."/>
            <person name="Overmann J."/>
            <person name="Amann R."/>
            <person name="Jetten M.S.M."/>
            <person name="Mascher T."/>
            <person name="Medema M.H."/>
            <person name="Devos D.P."/>
            <person name="Kaster A.-K."/>
            <person name="Ovreas L."/>
            <person name="Rohde M."/>
            <person name="Galperin M.Y."/>
            <person name="Jogler C."/>
        </authorList>
    </citation>
    <scope>NUCLEOTIDE SEQUENCE [LARGE SCALE GENOMIC DNA]</scope>
    <source>
        <strain evidence="8 9">Pla111</strain>
    </source>
</reference>
<dbReference type="PANTHER" id="PTHR37937:SF1">
    <property type="entry name" value="CONJUGATIVE TRANSFER: DNA TRANSPORT"/>
    <property type="match status" value="1"/>
</dbReference>
<dbReference type="InterPro" id="IPR003688">
    <property type="entry name" value="TraG/VirD4"/>
</dbReference>
<evidence type="ECO:0000256" key="7">
    <source>
        <dbReference type="SAM" id="Phobius"/>
    </source>
</evidence>
<evidence type="ECO:0000313" key="9">
    <source>
        <dbReference type="Proteomes" id="UP000318995"/>
    </source>
</evidence>
<dbReference type="Pfam" id="PF02534">
    <property type="entry name" value="T4SS-DNA_transf"/>
    <property type="match status" value="1"/>
</dbReference>
<feature type="transmembrane region" description="Helical" evidence="7">
    <location>
        <begin position="70"/>
        <end position="87"/>
    </location>
</feature>
<sequence>MPALRRCYFSMHQSKVPSVTSEDPITTGEFSMNSYGPRVLLNIFAGAILTSTWLWVATRLAGPVHLRGETLFWGAIVWSAALLYLLSYRFPALRKQLRLPLLLPVGLGLASWGYYQTAVSVGRDQAWWLSWAAFIPSVLLAGPLAISSIGHWIYRSLWYREIVRHGDGDNAQWRTRSEYHQDIIELPRRRNGQLGWLDCLYLGMTQFRHDVTPRHIGLRTDVHLITYGMAGSGKAATSGFINLALYGGPAFVIDQKREYFKSVGRRRTELGDVYNCDPFGQGPSARFNPLAGIDVYTEEGLRLIQTIRNALIIPEENTNAGPHFSDNAGTIFEGITTWVCASLPPADRNLVTVYRLLNSQEPSTGAYDPEVFVQAVAEMSECPIGVCSQAAKLLDDAGDREGGSFKTTLSKSIKWMASPAMQHHLSGHDFEMKELATAGSRKPSIFVSVGMGNEHEHQRYLRMMVATALYHIGAEFRRTGKKPSPSVYFGLDEFPQYARGLEAITTAGFATLRSAGCLLHILAQKRSQLKAILGEQTSLLEQNATVQVLGVNNDSEDTAAWVSEQLGSHIVTRLAPGEPLLSERKERTKEPLMTRRMVQDTLTQLSRNQIVFPAKGGPPMWLSRMAYKPFLIHGKRCFDDLDLGELFD</sequence>
<organism evidence="8 9">
    <name type="scientific">Botrimarina hoheduenensis</name>
    <dbReference type="NCBI Taxonomy" id="2528000"/>
    <lineage>
        <taxon>Bacteria</taxon>
        <taxon>Pseudomonadati</taxon>
        <taxon>Planctomycetota</taxon>
        <taxon>Planctomycetia</taxon>
        <taxon>Pirellulales</taxon>
        <taxon>Lacipirellulaceae</taxon>
        <taxon>Botrimarina</taxon>
    </lineage>
</organism>
<feature type="transmembrane region" description="Helical" evidence="7">
    <location>
        <begin position="127"/>
        <end position="154"/>
    </location>
</feature>
<evidence type="ECO:0000256" key="3">
    <source>
        <dbReference type="ARBA" id="ARBA00022475"/>
    </source>
</evidence>
<proteinExistence type="inferred from homology"/>
<gene>
    <name evidence="8" type="ORF">Pla111_31010</name>
</gene>
<dbReference type="Proteomes" id="UP000318995">
    <property type="component" value="Unassembled WGS sequence"/>
</dbReference>
<accession>A0A5C5VTC8</accession>
<evidence type="ECO:0000256" key="1">
    <source>
        <dbReference type="ARBA" id="ARBA00004651"/>
    </source>
</evidence>
<evidence type="ECO:0000313" key="8">
    <source>
        <dbReference type="EMBL" id="TWT41387.1"/>
    </source>
</evidence>
<evidence type="ECO:0000256" key="2">
    <source>
        <dbReference type="ARBA" id="ARBA00008806"/>
    </source>
</evidence>
<protein>
    <submittedName>
        <fullName evidence="8">Type IV secretory system Conjugative DNA transfer</fullName>
    </submittedName>
</protein>
<feature type="transmembrane region" description="Helical" evidence="7">
    <location>
        <begin position="39"/>
        <end position="58"/>
    </location>
</feature>
<evidence type="ECO:0000256" key="6">
    <source>
        <dbReference type="ARBA" id="ARBA00023136"/>
    </source>
</evidence>
<comment type="caution">
    <text evidence="8">The sequence shown here is derived from an EMBL/GenBank/DDBJ whole genome shotgun (WGS) entry which is preliminary data.</text>
</comment>
<dbReference type="InterPro" id="IPR027417">
    <property type="entry name" value="P-loop_NTPase"/>
</dbReference>
<name>A0A5C5VTC8_9BACT</name>
<dbReference type="Gene3D" id="3.40.50.300">
    <property type="entry name" value="P-loop containing nucleotide triphosphate hydrolases"/>
    <property type="match status" value="1"/>
</dbReference>
<keyword evidence="3" id="KW-1003">Cell membrane</keyword>
<comment type="similarity">
    <text evidence="2">Belongs to the VirD4/TraG family.</text>
</comment>
<dbReference type="SUPFAM" id="SSF52540">
    <property type="entry name" value="P-loop containing nucleoside triphosphate hydrolases"/>
    <property type="match status" value="1"/>
</dbReference>
<feature type="transmembrane region" description="Helical" evidence="7">
    <location>
        <begin position="99"/>
        <end position="115"/>
    </location>
</feature>
<keyword evidence="4 7" id="KW-0812">Transmembrane</keyword>